<dbReference type="InterPro" id="IPR000683">
    <property type="entry name" value="Gfo/Idh/MocA-like_OxRdtase_N"/>
</dbReference>
<reference evidence="4" key="1">
    <citation type="journal article" date="2014" name="Front. Microbiol.">
        <title>High frequency of phylogenetically diverse reductive dehalogenase-homologous genes in deep subseafloor sedimentary metagenomes.</title>
        <authorList>
            <person name="Kawai M."/>
            <person name="Futagami T."/>
            <person name="Toyoda A."/>
            <person name="Takaki Y."/>
            <person name="Nishi S."/>
            <person name="Hori S."/>
            <person name="Arai W."/>
            <person name="Tsubouchi T."/>
            <person name="Morono Y."/>
            <person name="Uchiyama I."/>
            <person name="Ito T."/>
            <person name="Fujiyama A."/>
            <person name="Inagaki F."/>
            <person name="Takami H."/>
        </authorList>
    </citation>
    <scope>NUCLEOTIDE SEQUENCE</scope>
    <source>
        <strain evidence="4">Expedition CK06-06</strain>
    </source>
</reference>
<dbReference type="GO" id="GO:0016491">
    <property type="term" value="F:oxidoreductase activity"/>
    <property type="evidence" value="ECO:0007669"/>
    <property type="project" value="UniProtKB-KW"/>
</dbReference>
<gene>
    <name evidence="4" type="ORF">S12H4_21217</name>
</gene>
<dbReference type="Pfam" id="PF01408">
    <property type="entry name" value="GFO_IDH_MocA"/>
    <property type="match status" value="1"/>
</dbReference>
<feature type="domain" description="Gfo/Idh/MocA-like oxidoreductase N-terminal" evidence="3">
    <location>
        <begin position="5"/>
        <end position="122"/>
    </location>
</feature>
<dbReference type="SUPFAM" id="SSF51735">
    <property type="entry name" value="NAD(P)-binding Rossmann-fold domains"/>
    <property type="match status" value="1"/>
</dbReference>
<comment type="similarity">
    <text evidence="1">Belongs to the Gfo/Idh/MocA family.</text>
</comment>
<dbReference type="Gene3D" id="3.40.50.720">
    <property type="entry name" value="NAD(P)-binding Rossmann-like Domain"/>
    <property type="match status" value="1"/>
</dbReference>
<comment type="caution">
    <text evidence="4">The sequence shown here is derived from an EMBL/GenBank/DDBJ whole genome shotgun (WGS) entry which is preliminary data.</text>
</comment>
<protein>
    <recommendedName>
        <fullName evidence="3">Gfo/Idh/MocA-like oxidoreductase N-terminal domain-containing protein</fullName>
    </recommendedName>
</protein>
<dbReference type="AlphaFoldDB" id="X1RLG7"/>
<evidence type="ECO:0000313" key="4">
    <source>
        <dbReference type="EMBL" id="GAI81602.1"/>
    </source>
</evidence>
<accession>X1RLG7</accession>
<sequence>MTDRMRWAILGTGKIANRFAQALNKIPERAELLAVGSRKQETADAFADEYGIPKRHIGYENVFSDPDVDIVYVGTPGVYHLRDVTGSLEAGKHVLCEKALTINAKDAAQLIDLARQKKLFMMEAMWTRFFPIHVRIRELLNEG</sequence>
<keyword evidence="2" id="KW-0560">Oxidoreductase</keyword>
<dbReference type="GO" id="GO:0000166">
    <property type="term" value="F:nucleotide binding"/>
    <property type="evidence" value="ECO:0007669"/>
    <property type="project" value="InterPro"/>
</dbReference>
<name>X1RLG7_9ZZZZ</name>
<feature type="non-terminal residue" evidence="4">
    <location>
        <position position="143"/>
    </location>
</feature>
<organism evidence="4">
    <name type="scientific">marine sediment metagenome</name>
    <dbReference type="NCBI Taxonomy" id="412755"/>
    <lineage>
        <taxon>unclassified sequences</taxon>
        <taxon>metagenomes</taxon>
        <taxon>ecological metagenomes</taxon>
    </lineage>
</organism>
<evidence type="ECO:0000256" key="1">
    <source>
        <dbReference type="ARBA" id="ARBA00010928"/>
    </source>
</evidence>
<evidence type="ECO:0000259" key="3">
    <source>
        <dbReference type="Pfam" id="PF01408"/>
    </source>
</evidence>
<evidence type="ECO:0000256" key="2">
    <source>
        <dbReference type="ARBA" id="ARBA00023002"/>
    </source>
</evidence>
<dbReference type="EMBL" id="BARW01010879">
    <property type="protein sequence ID" value="GAI81602.1"/>
    <property type="molecule type" value="Genomic_DNA"/>
</dbReference>
<dbReference type="InterPro" id="IPR036291">
    <property type="entry name" value="NAD(P)-bd_dom_sf"/>
</dbReference>
<dbReference type="PANTHER" id="PTHR22604">
    <property type="entry name" value="OXIDOREDUCTASES"/>
    <property type="match status" value="1"/>
</dbReference>
<dbReference type="InterPro" id="IPR050984">
    <property type="entry name" value="Gfo/Idh/MocA_domain"/>
</dbReference>
<proteinExistence type="inferred from homology"/>
<dbReference type="PANTHER" id="PTHR22604:SF105">
    <property type="entry name" value="TRANS-1,2-DIHYDROBENZENE-1,2-DIOL DEHYDROGENASE"/>
    <property type="match status" value="1"/>
</dbReference>